<reference evidence="1 2" key="1">
    <citation type="journal article" date="2019" name="Sci. Rep.">
        <title>Orb-weaving spider Araneus ventricosus genome elucidates the spidroin gene catalogue.</title>
        <authorList>
            <person name="Kono N."/>
            <person name="Nakamura H."/>
            <person name="Ohtoshi R."/>
            <person name="Moran D.A.P."/>
            <person name="Shinohara A."/>
            <person name="Yoshida Y."/>
            <person name="Fujiwara M."/>
            <person name="Mori M."/>
            <person name="Tomita M."/>
            <person name="Arakawa K."/>
        </authorList>
    </citation>
    <scope>NUCLEOTIDE SEQUENCE [LARGE SCALE GENOMIC DNA]</scope>
</reference>
<name>A0A4Y2V327_ARAVE</name>
<dbReference type="AlphaFoldDB" id="A0A4Y2V327"/>
<protein>
    <submittedName>
        <fullName evidence="1">Uncharacterized protein</fullName>
    </submittedName>
</protein>
<dbReference type="Proteomes" id="UP000499080">
    <property type="component" value="Unassembled WGS sequence"/>
</dbReference>
<dbReference type="EMBL" id="BGPR01043110">
    <property type="protein sequence ID" value="GBO19643.1"/>
    <property type="molecule type" value="Genomic_DNA"/>
</dbReference>
<sequence>MRSIQSVSTNFLGNGQGRDLVQGMLALFQDFGCNMSLKIYFLDSHLNFFPDNCGQVSDEHGERFHPDITNMGKRYQGNRPRQCWLTTVGRTSEMLPTSTTIDRPKETESPKKIKVFLTCMNIYSLKCE</sequence>
<keyword evidence="2" id="KW-1185">Reference proteome</keyword>
<evidence type="ECO:0000313" key="1">
    <source>
        <dbReference type="EMBL" id="GBO19643.1"/>
    </source>
</evidence>
<proteinExistence type="predicted"/>
<comment type="caution">
    <text evidence="1">The sequence shown here is derived from an EMBL/GenBank/DDBJ whole genome shotgun (WGS) entry which is preliminary data.</text>
</comment>
<dbReference type="PANTHER" id="PTHR46114:SF1">
    <property type="entry name" value="ZAD DOMAIN-CONTAINING PROTEIN"/>
    <property type="match status" value="1"/>
</dbReference>
<dbReference type="PANTHER" id="PTHR46114">
    <property type="entry name" value="APPLE DOMAIN-CONTAINING PROTEIN"/>
    <property type="match status" value="1"/>
</dbReference>
<gene>
    <name evidence="1" type="ORF">AVEN_267265_1</name>
</gene>
<evidence type="ECO:0000313" key="2">
    <source>
        <dbReference type="Proteomes" id="UP000499080"/>
    </source>
</evidence>
<organism evidence="1 2">
    <name type="scientific">Araneus ventricosus</name>
    <name type="common">Orbweaver spider</name>
    <name type="synonym">Epeira ventricosa</name>
    <dbReference type="NCBI Taxonomy" id="182803"/>
    <lineage>
        <taxon>Eukaryota</taxon>
        <taxon>Metazoa</taxon>
        <taxon>Ecdysozoa</taxon>
        <taxon>Arthropoda</taxon>
        <taxon>Chelicerata</taxon>
        <taxon>Arachnida</taxon>
        <taxon>Araneae</taxon>
        <taxon>Araneomorphae</taxon>
        <taxon>Entelegynae</taxon>
        <taxon>Araneoidea</taxon>
        <taxon>Araneidae</taxon>
        <taxon>Araneus</taxon>
    </lineage>
</organism>
<accession>A0A4Y2V327</accession>